<sequence length="118" mass="13222">CESLTREKPTILIDTTRRPRAIGNRAGTLVKKVARKMGIPTVSATYGKMEGIMEWENLSDMEKQYLVQIAPPGYIITQAVRDVASHQNMTTTGVLFDESIGKHLFNIHAVDLCRRFSS</sequence>
<name>A0A8X6PHS7_NEPPI</name>
<keyword evidence="2" id="KW-1185">Reference proteome</keyword>
<protein>
    <submittedName>
        <fullName evidence="1">Ionotropic receptor 25a</fullName>
    </submittedName>
</protein>
<dbReference type="OrthoDB" id="6514156at2759"/>
<organism evidence="1 2">
    <name type="scientific">Nephila pilipes</name>
    <name type="common">Giant wood spider</name>
    <name type="synonym">Nephila maculata</name>
    <dbReference type="NCBI Taxonomy" id="299642"/>
    <lineage>
        <taxon>Eukaryota</taxon>
        <taxon>Metazoa</taxon>
        <taxon>Ecdysozoa</taxon>
        <taxon>Arthropoda</taxon>
        <taxon>Chelicerata</taxon>
        <taxon>Arachnida</taxon>
        <taxon>Araneae</taxon>
        <taxon>Araneomorphae</taxon>
        <taxon>Entelegynae</taxon>
        <taxon>Araneoidea</taxon>
        <taxon>Nephilidae</taxon>
        <taxon>Nephila</taxon>
    </lineage>
</organism>
<dbReference type="EMBL" id="BMAW01116046">
    <property type="protein sequence ID" value="GFT68838.1"/>
    <property type="molecule type" value="Genomic_DNA"/>
</dbReference>
<feature type="non-terminal residue" evidence="1">
    <location>
        <position position="1"/>
    </location>
</feature>
<reference evidence="1" key="1">
    <citation type="submission" date="2020-08" db="EMBL/GenBank/DDBJ databases">
        <title>Multicomponent nature underlies the extraordinary mechanical properties of spider dragline silk.</title>
        <authorList>
            <person name="Kono N."/>
            <person name="Nakamura H."/>
            <person name="Mori M."/>
            <person name="Yoshida Y."/>
            <person name="Ohtoshi R."/>
            <person name="Malay A.D."/>
            <person name="Moran D.A.P."/>
            <person name="Tomita M."/>
            <person name="Numata K."/>
            <person name="Arakawa K."/>
        </authorList>
    </citation>
    <scope>NUCLEOTIDE SEQUENCE</scope>
</reference>
<keyword evidence="1" id="KW-0675">Receptor</keyword>
<dbReference type="AlphaFoldDB" id="A0A8X6PHS7"/>
<proteinExistence type="predicted"/>
<evidence type="ECO:0000313" key="1">
    <source>
        <dbReference type="EMBL" id="GFT68838.1"/>
    </source>
</evidence>
<evidence type="ECO:0000313" key="2">
    <source>
        <dbReference type="Proteomes" id="UP000887013"/>
    </source>
</evidence>
<comment type="caution">
    <text evidence="1">The sequence shown here is derived from an EMBL/GenBank/DDBJ whole genome shotgun (WGS) entry which is preliminary data.</text>
</comment>
<accession>A0A8X6PHS7</accession>
<dbReference type="Proteomes" id="UP000887013">
    <property type="component" value="Unassembled WGS sequence"/>
</dbReference>
<gene>
    <name evidence="1" type="primary">Ir25a</name>
    <name evidence="1" type="ORF">NPIL_541271</name>
</gene>